<dbReference type="InterPro" id="IPR057574">
    <property type="entry name" value="nSTAND_NTPase5_dom"/>
</dbReference>
<evidence type="ECO:0000259" key="1">
    <source>
        <dbReference type="SMART" id="SM00382"/>
    </source>
</evidence>
<comment type="caution">
    <text evidence="2">The sequence shown here is derived from an EMBL/GenBank/DDBJ whole genome shotgun (WGS) entry which is preliminary data.</text>
</comment>
<dbReference type="Gene3D" id="3.40.50.300">
    <property type="entry name" value="P-loop containing nucleotide triphosphate hydrolases"/>
    <property type="match status" value="1"/>
</dbReference>
<dbReference type="SMART" id="SM00382">
    <property type="entry name" value="AAA"/>
    <property type="match status" value="1"/>
</dbReference>
<dbReference type="EMBL" id="PXWF02000321">
    <property type="protein sequence ID" value="PWF40983.1"/>
    <property type="molecule type" value="Genomic_DNA"/>
</dbReference>
<gene>
    <name evidence="2" type="ORF">C7C56_025495</name>
</gene>
<dbReference type="SUPFAM" id="SSF52540">
    <property type="entry name" value="P-loop containing nucleoside triphosphate hydrolases"/>
    <property type="match status" value="1"/>
</dbReference>
<proteinExistence type="predicted"/>
<dbReference type="InterPro" id="IPR027417">
    <property type="entry name" value="P-loop_NTPase"/>
</dbReference>
<dbReference type="AlphaFoldDB" id="A0A2U2HDC2"/>
<dbReference type="OrthoDB" id="4217949at2"/>
<dbReference type="RefSeq" id="WP_106760153.1">
    <property type="nucleotide sequence ID" value="NZ_PXWF02000321.1"/>
</dbReference>
<protein>
    <recommendedName>
        <fullName evidence="1">AAA+ ATPase domain-containing protein</fullName>
    </recommendedName>
</protein>
<dbReference type="InterPro" id="IPR003593">
    <property type="entry name" value="AAA+_ATPase"/>
</dbReference>
<dbReference type="CDD" id="cd00267">
    <property type="entry name" value="ABC_ATPase"/>
    <property type="match status" value="1"/>
</dbReference>
<accession>A0A2U2HDC2</accession>
<evidence type="ECO:0000313" key="2">
    <source>
        <dbReference type="EMBL" id="PWF40983.1"/>
    </source>
</evidence>
<organism evidence="2 3">
    <name type="scientific">Massilia glaciei</name>
    <dbReference type="NCBI Taxonomy" id="1524097"/>
    <lineage>
        <taxon>Bacteria</taxon>
        <taxon>Pseudomonadati</taxon>
        <taxon>Pseudomonadota</taxon>
        <taxon>Betaproteobacteria</taxon>
        <taxon>Burkholderiales</taxon>
        <taxon>Oxalobacteraceae</taxon>
        <taxon>Telluria group</taxon>
        <taxon>Massilia</taxon>
    </lineage>
</organism>
<reference evidence="2 3" key="1">
    <citation type="submission" date="2018-04" db="EMBL/GenBank/DDBJ databases">
        <title>Massilia violaceinigra sp. nov., a novel purple-pigmented bacterium isolated from Tianshan glacier, Xinjiang, China.</title>
        <authorList>
            <person name="Wang H."/>
        </authorList>
    </citation>
    <scope>NUCLEOTIDE SEQUENCE [LARGE SCALE GENOMIC DNA]</scope>
    <source>
        <strain evidence="2 3">B448-2</strain>
    </source>
</reference>
<name>A0A2U2HDC2_9BURK</name>
<evidence type="ECO:0000313" key="3">
    <source>
        <dbReference type="Proteomes" id="UP000241421"/>
    </source>
</evidence>
<dbReference type="Pfam" id="PF25199">
    <property type="entry name" value="nSTAND_NTPase5"/>
    <property type="match status" value="1"/>
</dbReference>
<feature type="domain" description="AAA+ ATPase" evidence="1">
    <location>
        <begin position="347"/>
        <end position="569"/>
    </location>
</feature>
<dbReference type="Proteomes" id="UP000241421">
    <property type="component" value="Unassembled WGS sequence"/>
</dbReference>
<dbReference type="Pfam" id="PF13289">
    <property type="entry name" value="SIR2_2"/>
    <property type="match status" value="1"/>
</dbReference>
<sequence>MNKDLQAAINNGELILFLGAGASRGCTIRGGKGVLDGAMLAAHLANQAGYPYDNEPLDEVYGAVRGKLQSRLDPILESLFLHTEPSQDYLYLAEFAWRRIYTLNIDDALETALRRNSKQKISIKMSSDAIVDQDNFFERLHLVKLNGSIDRLSGGIIFSSSEYAKSTAKTLPWYEQCASDFLRLPILFIGTKLSEPLLKYHIERYKNVTGKSPGKSFVITPSATDLQKQVLLDYNIEHIAGTLTQFVQWLKETFPSPLQPIQLAMESIPQLAELLKAPDVKKYASLFDHVTPVKKSTLTNRARSAKYAIREFYKGFRPTWDDIIEGIPAELDIVSLSLKAIEQGFKANSIWPLIGPAGSGKTTLLMQLCYSLQANPGYAVFYINQPIDYLIDTLEAIERTSTAQKIFVAIDNFDFVSDQLRDIFESNRLRRTMLLGTERENIWKRKTRTRIGAYCSVPIKVDQFSYHDAEKILGKLEKFGSWTRLGQLSPAQRVKELVDRAQKQLLIALLEATFGLGYGQIIANDFKTLQTDEERLCLLIVGLITDRKQDAPSALIDRAFSSIGILNGDIILSNNLAGMVVQRSGAHSVRHPVYVRYILDHLVDPSFTFKALGALLDAFSQYESPVIKNVNKLEGTIYKGLINHAFLKDVLKGHQELVLGLYKSLEKKFELDGLFWLQYGLALRDFREHTEALEKLSTARQAYPMGHTLHALAQQLLIVAEQSDDTQMALTYADQAREILEDLDKLIESDDTFPIVTLAEGYTRVIRRHRDDIAARKIANSFIPRLKRRSEELAGDVRLNRAYTNLFKYVATGTWTEPDIEWMDN</sequence>
<keyword evidence="3" id="KW-1185">Reference proteome</keyword>